<dbReference type="InterPro" id="IPR026870">
    <property type="entry name" value="Zinc_ribbon_dom"/>
</dbReference>
<protein>
    <submittedName>
        <fullName evidence="4">Zinc-ribbon domain-containing protein</fullName>
    </submittedName>
</protein>
<comment type="caution">
    <text evidence="4">The sequence shown here is derived from an EMBL/GenBank/DDBJ whole genome shotgun (WGS) entry which is preliminary data.</text>
</comment>
<feature type="region of interest" description="Disordered" evidence="1">
    <location>
        <begin position="232"/>
        <end position="251"/>
    </location>
</feature>
<reference evidence="4" key="1">
    <citation type="submission" date="2020-10" db="EMBL/GenBank/DDBJ databases">
        <authorList>
            <person name="Gilroy R."/>
        </authorList>
    </citation>
    <scope>NUCLEOTIDE SEQUENCE</scope>
    <source>
        <strain evidence="4">CHK188-20938</strain>
    </source>
</reference>
<evidence type="ECO:0000259" key="2">
    <source>
        <dbReference type="Pfam" id="PF12773"/>
    </source>
</evidence>
<dbReference type="AlphaFoldDB" id="A0A9D1P4I9"/>
<dbReference type="Pfam" id="PF13240">
    <property type="entry name" value="Zn_Ribbon_1"/>
    <property type="match status" value="2"/>
</dbReference>
<dbReference type="PANTHER" id="PTHR40038">
    <property type="entry name" value="MEMBRANE-ASSOCIATED PROTEIN TCAA"/>
    <property type="match status" value="1"/>
</dbReference>
<dbReference type="PANTHER" id="PTHR40038:SF1">
    <property type="entry name" value="MEMBRANE-ASSOCIATED PROTEIN TCAA"/>
    <property type="match status" value="1"/>
</dbReference>
<dbReference type="Proteomes" id="UP000824169">
    <property type="component" value="Unassembled WGS sequence"/>
</dbReference>
<sequence>MFENIGKKIVGVGKGVMRGTQNFSETVSLNARIDECRKDLNNCYCQLGQAYFSRTTSDVPPEYQGIFDRIHMLNQTIVQLQEQIKVIKGIRQCPNCGAEVASNVMFCGNCGYSMPPVNSAQPAWNGPVCAKCGAPLEEGAAFCTNCGAPAAPNPAPFQSDYQPQGAPAGKVCPNCGTQAAPDAAFCNECGTSLLAGTPSESQPAPEAEPETQSHAEYTFDHTEIYQEPEFVAQEESVREAVPPQPAPEKVCPNCGTKLEEDAVFCSECGNRVG</sequence>
<reference evidence="4" key="2">
    <citation type="journal article" date="2021" name="PeerJ">
        <title>Extensive microbial diversity within the chicken gut microbiome revealed by metagenomics and culture.</title>
        <authorList>
            <person name="Gilroy R."/>
            <person name="Ravi A."/>
            <person name="Getino M."/>
            <person name="Pursley I."/>
            <person name="Horton D.L."/>
            <person name="Alikhan N.F."/>
            <person name="Baker D."/>
            <person name="Gharbi K."/>
            <person name="Hall N."/>
            <person name="Watson M."/>
            <person name="Adriaenssens E.M."/>
            <person name="Foster-Nyarko E."/>
            <person name="Jarju S."/>
            <person name="Secka A."/>
            <person name="Antonio M."/>
            <person name="Oren A."/>
            <person name="Chaudhuri R.R."/>
            <person name="La Ragione R."/>
            <person name="Hildebrand F."/>
            <person name="Pallen M.J."/>
        </authorList>
    </citation>
    <scope>NUCLEOTIDE SEQUENCE</scope>
    <source>
        <strain evidence="4">CHK188-20938</strain>
    </source>
</reference>
<dbReference type="Pfam" id="PF12773">
    <property type="entry name" value="DZR"/>
    <property type="match status" value="1"/>
</dbReference>
<dbReference type="EMBL" id="DVOO01000033">
    <property type="protein sequence ID" value="HIV26310.1"/>
    <property type="molecule type" value="Genomic_DNA"/>
</dbReference>
<evidence type="ECO:0000256" key="1">
    <source>
        <dbReference type="SAM" id="MobiDB-lite"/>
    </source>
</evidence>
<evidence type="ECO:0000313" key="4">
    <source>
        <dbReference type="EMBL" id="HIV26310.1"/>
    </source>
</evidence>
<evidence type="ECO:0000259" key="3">
    <source>
        <dbReference type="Pfam" id="PF13240"/>
    </source>
</evidence>
<proteinExistence type="predicted"/>
<organism evidence="4 5">
    <name type="scientific">Candidatus Scatomonas pullistercoris</name>
    <dbReference type="NCBI Taxonomy" id="2840920"/>
    <lineage>
        <taxon>Bacteria</taxon>
        <taxon>Bacillati</taxon>
        <taxon>Bacillota</taxon>
        <taxon>Clostridia</taxon>
        <taxon>Lachnospirales</taxon>
        <taxon>Lachnospiraceae</taxon>
        <taxon>Lachnospiraceae incertae sedis</taxon>
        <taxon>Candidatus Scatomonas</taxon>
    </lineage>
</organism>
<feature type="domain" description="DZANK-type" evidence="2">
    <location>
        <begin position="129"/>
        <end position="190"/>
    </location>
</feature>
<accession>A0A9D1P4I9</accession>
<evidence type="ECO:0000313" key="5">
    <source>
        <dbReference type="Proteomes" id="UP000824169"/>
    </source>
</evidence>
<feature type="domain" description="Zinc-ribbon" evidence="3">
    <location>
        <begin position="251"/>
        <end position="271"/>
    </location>
</feature>
<name>A0A9D1P4I9_9FIRM</name>
<feature type="domain" description="Zinc-ribbon" evidence="3">
    <location>
        <begin position="93"/>
        <end position="113"/>
    </location>
</feature>
<gene>
    <name evidence="4" type="ORF">IAB71_11120</name>
</gene>
<dbReference type="InterPro" id="IPR025874">
    <property type="entry name" value="DZR"/>
</dbReference>